<dbReference type="Pfam" id="PF14310">
    <property type="entry name" value="Fn3-like"/>
    <property type="match status" value="1"/>
</dbReference>
<dbReference type="SMART" id="SM01217">
    <property type="entry name" value="Fn3_like"/>
    <property type="match status" value="1"/>
</dbReference>
<comment type="function">
    <text evidence="12">Beta-glucosidases are one of a number of cellulolytic enzymes involved in the degradation of cellulosic biomass. Catalyzes the last step releasing glucose from the inhibitory cellobiose.</text>
</comment>
<gene>
    <name evidence="18" type="ORF">IFR04_014228</name>
</gene>
<dbReference type="GO" id="GO:0009251">
    <property type="term" value="P:glucan catabolic process"/>
    <property type="evidence" value="ECO:0007669"/>
    <property type="project" value="TreeGrafter"/>
</dbReference>
<keyword evidence="19" id="KW-1185">Reference proteome</keyword>
<dbReference type="InterPro" id="IPR017853">
    <property type="entry name" value="GH"/>
</dbReference>
<keyword evidence="9" id="KW-0119">Carbohydrate metabolism</keyword>
<dbReference type="InterPro" id="IPR013783">
    <property type="entry name" value="Ig-like_fold"/>
</dbReference>
<dbReference type="PANTHER" id="PTHR42715">
    <property type="entry name" value="BETA-GLUCOSIDASE"/>
    <property type="match status" value="1"/>
</dbReference>
<evidence type="ECO:0000256" key="16">
    <source>
        <dbReference type="ARBA" id="ARBA00041806"/>
    </source>
</evidence>
<proteinExistence type="inferred from homology"/>
<evidence type="ECO:0000256" key="1">
    <source>
        <dbReference type="ARBA" id="ARBA00000448"/>
    </source>
</evidence>
<dbReference type="GO" id="GO:0008422">
    <property type="term" value="F:beta-glucosidase activity"/>
    <property type="evidence" value="ECO:0007669"/>
    <property type="project" value="UniProtKB-EC"/>
</dbReference>
<dbReference type="Gene3D" id="3.40.50.1700">
    <property type="entry name" value="Glycoside hydrolase family 3 C-terminal domain"/>
    <property type="match status" value="1"/>
</dbReference>
<dbReference type="Pfam" id="PF01915">
    <property type="entry name" value="Glyco_hydro_3_C"/>
    <property type="match status" value="1"/>
</dbReference>
<feature type="domain" description="PA14" evidence="17">
    <location>
        <begin position="389"/>
        <end position="549"/>
    </location>
</feature>
<dbReference type="SUPFAM" id="SSF51445">
    <property type="entry name" value="(Trans)glycosidases"/>
    <property type="match status" value="1"/>
</dbReference>
<evidence type="ECO:0000256" key="14">
    <source>
        <dbReference type="ARBA" id="ARBA00041278"/>
    </source>
</evidence>
<dbReference type="Gene3D" id="3.20.20.300">
    <property type="entry name" value="Glycoside hydrolase, family 3, N-terminal domain"/>
    <property type="match status" value="1"/>
</dbReference>
<comment type="pathway">
    <text evidence="3">Glycan metabolism; cellulose degradation.</text>
</comment>
<keyword evidence="10" id="KW-0326">Glycosidase</keyword>
<reference evidence="18" key="1">
    <citation type="submission" date="2021-02" db="EMBL/GenBank/DDBJ databases">
        <title>Genome sequence Cadophora malorum strain M34.</title>
        <authorList>
            <person name="Stefanovic E."/>
            <person name="Vu D."/>
            <person name="Scully C."/>
            <person name="Dijksterhuis J."/>
            <person name="Roader J."/>
            <person name="Houbraken J."/>
        </authorList>
    </citation>
    <scope>NUCLEOTIDE SEQUENCE</scope>
    <source>
        <strain evidence="18">M34</strain>
    </source>
</reference>
<dbReference type="InterPro" id="IPR036962">
    <property type="entry name" value="Glyco_hydro_3_N_sf"/>
</dbReference>
<evidence type="ECO:0000256" key="11">
    <source>
        <dbReference type="ARBA" id="ARBA00023326"/>
    </source>
</evidence>
<dbReference type="EMBL" id="JAFJYH010000364">
    <property type="protein sequence ID" value="KAG4412629.1"/>
    <property type="molecule type" value="Genomic_DNA"/>
</dbReference>
<dbReference type="InterPro" id="IPR026891">
    <property type="entry name" value="Fn3-like"/>
</dbReference>
<evidence type="ECO:0000313" key="19">
    <source>
        <dbReference type="Proteomes" id="UP000664132"/>
    </source>
</evidence>
<evidence type="ECO:0000256" key="4">
    <source>
        <dbReference type="ARBA" id="ARBA00005336"/>
    </source>
</evidence>
<dbReference type="AlphaFoldDB" id="A0A8H7T365"/>
<dbReference type="InterPro" id="IPR011658">
    <property type="entry name" value="PA14_dom"/>
</dbReference>
<organism evidence="18 19">
    <name type="scientific">Cadophora malorum</name>
    <dbReference type="NCBI Taxonomy" id="108018"/>
    <lineage>
        <taxon>Eukaryota</taxon>
        <taxon>Fungi</taxon>
        <taxon>Dikarya</taxon>
        <taxon>Ascomycota</taxon>
        <taxon>Pezizomycotina</taxon>
        <taxon>Leotiomycetes</taxon>
        <taxon>Helotiales</taxon>
        <taxon>Ploettnerulaceae</taxon>
        <taxon>Cadophora</taxon>
    </lineage>
</organism>
<dbReference type="Pfam" id="PF00933">
    <property type="entry name" value="Glyco_hydro_3"/>
    <property type="match status" value="1"/>
</dbReference>
<dbReference type="SMART" id="SM00758">
    <property type="entry name" value="PA14"/>
    <property type="match status" value="1"/>
</dbReference>
<keyword evidence="7" id="KW-0378">Hydrolase</keyword>
<evidence type="ECO:0000256" key="3">
    <source>
        <dbReference type="ARBA" id="ARBA00004987"/>
    </source>
</evidence>
<dbReference type="InterPro" id="IPR036881">
    <property type="entry name" value="Glyco_hydro_3_C_sf"/>
</dbReference>
<dbReference type="PROSITE" id="PS51820">
    <property type="entry name" value="PA14"/>
    <property type="match status" value="1"/>
</dbReference>
<dbReference type="PANTHER" id="PTHR42715:SF17">
    <property type="entry name" value="BETA-GLUCOSIDASE H-RELATED"/>
    <property type="match status" value="1"/>
</dbReference>
<evidence type="ECO:0000256" key="6">
    <source>
        <dbReference type="ARBA" id="ARBA00022525"/>
    </source>
</evidence>
<evidence type="ECO:0000256" key="8">
    <source>
        <dbReference type="ARBA" id="ARBA00023180"/>
    </source>
</evidence>
<comment type="subcellular location">
    <subcellularLocation>
        <location evidence="2">Secreted</location>
    </subcellularLocation>
</comment>
<keyword evidence="11" id="KW-0624">Polysaccharide degradation</keyword>
<comment type="caution">
    <text evidence="18">The sequence shown here is derived from an EMBL/GenBank/DDBJ whole genome shotgun (WGS) entry which is preliminary data.</text>
</comment>
<dbReference type="InterPro" id="IPR050288">
    <property type="entry name" value="Cellulose_deg_GH3"/>
</dbReference>
<evidence type="ECO:0000256" key="5">
    <source>
        <dbReference type="ARBA" id="ARBA00012744"/>
    </source>
</evidence>
<dbReference type="OrthoDB" id="47059at2759"/>
<evidence type="ECO:0000313" key="18">
    <source>
        <dbReference type="EMBL" id="KAG4412629.1"/>
    </source>
</evidence>
<dbReference type="InterPro" id="IPR001764">
    <property type="entry name" value="Glyco_hydro_3_N"/>
</dbReference>
<evidence type="ECO:0000256" key="9">
    <source>
        <dbReference type="ARBA" id="ARBA00023277"/>
    </source>
</evidence>
<comment type="similarity">
    <text evidence="4">Belongs to the glycosyl hydrolase 3 family.</text>
</comment>
<dbReference type="InterPro" id="IPR037524">
    <property type="entry name" value="PA14/GLEYA"/>
</dbReference>
<dbReference type="PRINTS" id="PR00133">
    <property type="entry name" value="GLHYDRLASE3"/>
</dbReference>
<protein>
    <recommendedName>
        <fullName evidence="13">Probable beta-glucosidase H</fullName>
        <ecNumber evidence="5">3.2.1.21</ecNumber>
    </recommendedName>
    <alternativeName>
        <fullName evidence="14">Beta-D-glucoside glucohydrolase H</fullName>
    </alternativeName>
    <alternativeName>
        <fullName evidence="15">Cellobiase H</fullName>
    </alternativeName>
    <alternativeName>
        <fullName evidence="16">Gentiobiase H</fullName>
    </alternativeName>
</protein>
<evidence type="ECO:0000259" key="17">
    <source>
        <dbReference type="PROSITE" id="PS51820"/>
    </source>
</evidence>
<keyword evidence="8" id="KW-0325">Glycoprotein</keyword>
<dbReference type="GO" id="GO:0005576">
    <property type="term" value="C:extracellular region"/>
    <property type="evidence" value="ECO:0007669"/>
    <property type="project" value="UniProtKB-SubCell"/>
</dbReference>
<name>A0A8H7T365_9HELO</name>
<evidence type="ECO:0000256" key="15">
    <source>
        <dbReference type="ARBA" id="ARBA00041602"/>
    </source>
</evidence>
<keyword evidence="6" id="KW-0964">Secreted</keyword>
<dbReference type="Gene3D" id="2.60.120.260">
    <property type="entry name" value="Galactose-binding domain-like"/>
    <property type="match status" value="1"/>
</dbReference>
<dbReference type="FunFam" id="2.60.40.10:FF:000495">
    <property type="entry name" value="Periplasmic beta-glucosidase"/>
    <property type="match status" value="1"/>
</dbReference>
<dbReference type="EC" id="3.2.1.21" evidence="5"/>
<evidence type="ECO:0000256" key="7">
    <source>
        <dbReference type="ARBA" id="ARBA00022801"/>
    </source>
</evidence>
<evidence type="ECO:0000256" key="10">
    <source>
        <dbReference type="ARBA" id="ARBA00023295"/>
    </source>
</evidence>
<dbReference type="SUPFAM" id="SSF52279">
    <property type="entry name" value="Beta-D-glucan exohydrolase, C-terminal domain"/>
    <property type="match status" value="2"/>
</dbReference>
<sequence>MTFIVEDVLKKLTVEQKVALLTGLDWWHTYPIEQYNVPSVRMSDGPTGIRGTKFFQSVPGAALPCGTALAATWDKALLGEAGQLLGKECIAKGVHCWLGPTVNITRSPLGGRNAEAFSEDPHLTGVLAAAIIAGCQSTGVISTIKHFVCNDQEDKKYSLNAVVTQRALREIYLRPFQIAARDANPGALMTAYNKVNGFHCSEHPYLEQVVRAEWKWDPLIMSDWFGTFVGHTAVNAGLDLEMPGKTMFRGENLKSAIATLNVKQSVLDQRARRVLEFVRDASDVVVSSTEGQRDFPEDRALNRKICGSTLVLLKNDNDVLPIPKKVKRVALIGSHMQDLSILGLGSNAIEPYYTIHPFDAIKSKIGPDVEISYEVGVYAHRTLPLLNDRSLHNCTMYFFNEPVTTKDRTLITQTPLNQTYFQLVDFFHPKLNPDLFYASIEADFVPQASGIWDFGLSCCGTADLFIDDELVIDNTSSQTHGNTFLGEGTVEEFGEKGLVAGKTYKIRLEFGSAATSTYHENGGVGFGGGGAKIGACPRVKVEEGIRKAEKAAAAAEYTIICTGLSGEWEGEGNDRASMSLPPMVDTLIWRVAAACPKTTVVNLSGGPVSMPWASQVPSIIQAWYGGNEAGNGIADVLFGDQNPCGKLPMSWPHEAQDDPTYLNFGNMQGRCLYGEDIYVGYRYYDKIGRAPRWSFGHGLSYTTFKLSDLVLKTSSNSGAKEQKFPQIKAVFRIENTGSVAGAEVVQLYVAALESNVARPTKELHGFEKCYLEAGESREVEILMDPYAMSYWDEIGENWCIEEGKYQAILATTSRDTEESLEALLTVHETTRWLGL</sequence>
<evidence type="ECO:0000256" key="12">
    <source>
        <dbReference type="ARBA" id="ARBA00024983"/>
    </source>
</evidence>
<dbReference type="Gene3D" id="2.60.40.10">
    <property type="entry name" value="Immunoglobulins"/>
    <property type="match status" value="1"/>
</dbReference>
<dbReference type="Pfam" id="PF07691">
    <property type="entry name" value="PA14"/>
    <property type="match status" value="1"/>
</dbReference>
<comment type="catalytic activity">
    <reaction evidence="1">
        <text>Hydrolysis of terminal, non-reducing beta-D-glucosyl residues with release of beta-D-glucose.</text>
        <dbReference type="EC" id="3.2.1.21"/>
    </reaction>
</comment>
<dbReference type="Proteomes" id="UP000664132">
    <property type="component" value="Unassembled WGS sequence"/>
</dbReference>
<evidence type="ECO:0000256" key="2">
    <source>
        <dbReference type="ARBA" id="ARBA00004613"/>
    </source>
</evidence>
<evidence type="ECO:0000256" key="13">
    <source>
        <dbReference type="ARBA" id="ARBA00039581"/>
    </source>
</evidence>
<dbReference type="InterPro" id="IPR002772">
    <property type="entry name" value="Glyco_hydro_3_C"/>
</dbReference>
<accession>A0A8H7T365</accession>